<comment type="caution">
    <text evidence="2">The sequence shown here is derived from an EMBL/GenBank/DDBJ whole genome shotgun (WGS) entry which is preliminary data.</text>
</comment>
<evidence type="ECO:0000313" key="3">
    <source>
        <dbReference type="Proteomes" id="UP000646548"/>
    </source>
</evidence>
<organism evidence="2 3">
    <name type="scientific">Oryzias melastigma</name>
    <name type="common">Marine medaka</name>
    <dbReference type="NCBI Taxonomy" id="30732"/>
    <lineage>
        <taxon>Eukaryota</taxon>
        <taxon>Metazoa</taxon>
        <taxon>Chordata</taxon>
        <taxon>Craniata</taxon>
        <taxon>Vertebrata</taxon>
        <taxon>Euteleostomi</taxon>
        <taxon>Actinopterygii</taxon>
        <taxon>Neopterygii</taxon>
        <taxon>Teleostei</taxon>
        <taxon>Neoteleostei</taxon>
        <taxon>Acanthomorphata</taxon>
        <taxon>Ovalentaria</taxon>
        <taxon>Atherinomorphae</taxon>
        <taxon>Beloniformes</taxon>
        <taxon>Adrianichthyidae</taxon>
        <taxon>Oryziinae</taxon>
        <taxon>Oryzias</taxon>
    </lineage>
</organism>
<sequence>MNDCAVVRQMNDCAVVRQMNDCAVVRQVNDCAVVRQVNDCKAVRQKKKVMFHGLDMPVQHMPADSVHAASGFGPCSRISTSRCSISLTAGAGLMSPSQLVWTDMSDCLPARQPLCLKEHQLIITTYFFFPGQLEQNGSGGSSLWIQRASRSNTMCRRRNPPSSPADPCTPSPPPTLPTLLAGSVPAVVSPVCFCVWSCLPKMESSSVFPHKRSSRTKVFTPHKPEDAANPAANVKTVVRLKSYCGRGGACDAGTGGWEAASASRRQYSCRAVSRSCPCPCPSPINSIDLSQGSRGKSVPKGGGGGGGVADAAESRQIDDTSVCHRRLSTRGGREMTSFRRSLLVKEHSSSPSRTLRDQPICCRGLHPAVMSGSRGQSRRSKEPQRRAAIGRLSSHLVTPVIYAGEETGARPDCSVLRRQNSQLLSSTHLEDPARSRGSTFHHFIEPFSCERVKLQKAPLWRRAFLTEKYGIKTLLGFLGITRIMFLHRNQFSDVDSSAVVGAAEHLSSVLSFSVRKTGRHSRATKRKMKVGVHTTLTETHRGELVRSDLPQDRIYGQPPASRRPHGPAARQSQAALGSDPQDFLLCLSGNTFSPAVSVTAQQSAAAIFSGTKGNKGRTNCIKTLFCHHHSESPLCVPPALSVRPRNRYKTSAERIT</sequence>
<name>A0A834CM96_ORYME</name>
<feature type="region of interest" description="Disordered" evidence="1">
    <location>
        <begin position="547"/>
        <end position="574"/>
    </location>
</feature>
<dbReference type="AlphaFoldDB" id="A0A834CM96"/>
<protein>
    <submittedName>
        <fullName evidence="2">Uncharacterized protein</fullName>
    </submittedName>
</protein>
<accession>A0A834CM96</accession>
<feature type="region of interest" description="Disordered" evidence="1">
    <location>
        <begin position="289"/>
        <end position="315"/>
    </location>
</feature>
<reference evidence="2" key="1">
    <citation type="journal article" name="BMC Genomics">
        <title>Long-read sequencing and de novo genome assembly of marine medaka (Oryzias melastigma).</title>
        <authorList>
            <person name="Liang P."/>
            <person name="Saqib H.S.A."/>
            <person name="Ni X."/>
            <person name="Shen Y."/>
        </authorList>
    </citation>
    <scope>NUCLEOTIDE SEQUENCE</scope>
    <source>
        <strain evidence="2">Bigg-433</strain>
    </source>
</reference>
<dbReference type="EMBL" id="WKFB01000255">
    <property type="protein sequence ID" value="KAF6729420.1"/>
    <property type="molecule type" value="Genomic_DNA"/>
</dbReference>
<dbReference type="Proteomes" id="UP000646548">
    <property type="component" value="Unassembled WGS sequence"/>
</dbReference>
<gene>
    <name evidence="2" type="ORF">FQA47_023043</name>
</gene>
<feature type="compositionally biased region" description="Pro residues" evidence="1">
    <location>
        <begin position="161"/>
        <end position="173"/>
    </location>
</feature>
<proteinExistence type="predicted"/>
<evidence type="ECO:0000256" key="1">
    <source>
        <dbReference type="SAM" id="MobiDB-lite"/>
    </source>
</evidence>
<evidence type="ECO:0000313" key="2">
    <source>
        <dbReference type="EMBL" id="KAF6729420.1"/>
    </source>
</evidence>
<feature type="region of interest" description="Disordered" evidence="1">
    <location>
        <begin position="154"/>
        <end position="173"/>
    </location>
</feature>